<dbReference type="InterPro" id="IPR056911">
    <property type="entry name" value="Phage_Znf_bind_put"/>
</dbReference>
<feature type="domain" description="DNA-binding phage zinc finger" evidence="1">
    <location>
        <begin position="75"/>
        <end position="123"/>
    </location>
</feature>
<name>A0ABW6TL87_9NOCA</name>
<evidence type="ECO:0000313" key="2">
    <source>
        <dbReference type="EMBL" id="MFF4026896.1"/>
    </source>
</evidence>
<sequence>MNRADTTHVLDRITQYDARPVTGDHISEWHYQIGHLDRAVALEAVAIHHKVSTEPITPQHVLDLAEQIAQRVTTQRPMRRAVMTTYTLTGAINEPCPHCGAQPGETCTSASGHEAFAPCVARLLGKKTAA</sequence>
<evidence type="ECO:0000313" key="3">
    <source>
        <dbReference type="Proteomes" id="UP001602089"/>
    </source>
</evidence>
<dbReference type="RefSeq" id="WP_387131866.1">
    <property type="nucleotide sequence ID" value="NZ_JBIATK010000012.1"/>
</dbReference>
<proteinExistence type="predicted"/>
<dbReference type="Pfam" id="PF24623">
    <property type="entry name" value="Phage_zn_bind_8"/>
    <property type="match status" value="1"/>
</dbReference>
<dbReference type="EMBL" id="JBIATK010000012">
    <property type="protein sequence ID" value="MFF4026896.1"/>
    <property type="molecule type" value="Genomic_DNA"/>
</dbReference>
<organism evidence="2 3">
    <name type="scientific">Nocardia elegans</name>
    <dbReference type="NCBI Taxonomy" id="300029"/>
    <lineage>
        <taxon>Bacteria</taxon>
        <taxon>Bacillati</taxon>
        <taxon>Actinomycetota</taxon>
        <taxon>Actinomycetes</taxon>
        <taxon>Mycobacteriales</taxon>
        <taxon>Nocardiaceae</taxon>
        <taxon>Nocardia</taxon>
    </lineage>
</organism>
<keyword evidence="3" id="KW-1185">Reference proteome</keyword>
<accession>A0ABW6TL87</accession>
<dbReference type="Proteomes" id="UP001602089">
    <property type="component" value="Unassembled WGS sequence"/>
</dbReference>
<protein>
    <recommendedName>
        <fullName evidence="1">DNA-binding phage zinc finger domain-containing protein</fullName>
    </recommendedName>
</protein>
<reference evidence="2 3" key="1">
    <citation type="submission" date="2024-10" db="EMBL/GenBank/DDBJ databases">
        <title>The Natural Products Discovery Center: Release of the First 8490 Sequenced Strains for Exploring Actinobacteria Biosynthetic Diversity.</title>
        <authorList>
            <person name="Kalkreuter E."/>
            <person name="Kautsar S.A."/>
            <person name="Yang D."/>
            <person name="Bader C.D."/>
            <person name="Teijaro C.N."/>
            <person name="Fluegel L."/>
            <person name="Davis C.M."/>
            <person name="Simpson J.R."/>
            <person name="Lauterbach L."/>
            <person name="Steele A.D."/>
            <person name="Gui C."/>
            <person name="Meng S."/>
            <person name="Li G."/>
            <person name="Viehrig K."/>
            <person name="Ye F."/>
            <person name="Su P."/>
            <person name="Kiefer A.F."/>
            <person name="Nichols A."/>
            <person name="Cepeda A.J."/>
            <person name="Yan W."/>
            <person name="Fan B."/>
            <person name="Jiang Y."/>
            <person name="Adhikari A."/>
            <person name="Zheng C.-J."/>
            <person name="Schuster L."/>
            <person name="Cowan T.M."/>
            <person name="Smanski M.J."/>
            <person name="Chevrette M.G."/>
            <person name="De Carvalho L.P.S."/>
            <person name="Shen B."/>
        </authorList>
    </citation>
    <scope>NUCLEOTIDE SEQUENCE [LARGE SCALE GENOMIC DNA]</scope>
    <source>
        <strain evidence="2 3">NPDC001867</strain>
    </source>
</reference>
<comment type="caution">
    <text evidence="2">The sequence shown here is derived from an EMBL/GenBank/DDBJ whole genome shotgun (WGS) entry which is preliminary data.</text>
</comment>
<gene>
    <name evidence="2" type="ORF">ACFYY5_29010</name>
</gene>
<evidence type="ECO:0000259" key="1">
    <source>
        <dbReference type="Pfam" id="PF24623"/>
    </source>
</evidence>